<dbReference type="EMBL" id="SGFE01000026">
    <property type="protein sequence ID" value="RZI31014.1"/>
    <property type="molecule type" value="Genomic_DNA"/>
</dbReference>
<organism evidence="2 3">
    <name type="scientific">Pseudomonas orientalis</name>
    <dbReference type="NCBI Taxonomy" id="76758"/>
    <lineage>
        <taxon>Bacteria</taxon>
        <taxon>Pseudomonadati</taxon>
        <taxon>Pseudomonadota</taxon>
        <taxon>Gammaproteobacteria</taxon>
        <taxon>Pseudomonadales</taxon>
        <taxon>Pseudomonadaceae</taxon>
        <taxon>Pseudomonas</taxon>
    </lineage>
</organism>
<feature type="non-terminal residue" evidence="2">
    <location>
        <position position="1"/>
    </location>
</feature>
<evidence type="ECO:0000256" key="1">
    <source>
        <dbReference type="SAM" id="MobiDB-lite"/>
    </source>
</evidence>
<dbReference type="AlphaFoldDB" id="A0A4Q7CX87"/>
<name>A0A4Q7CX87_9PSED</name>
<reference evidence="2 3" key="1">
    <citation type="submission" date="2019-02" db="EMBL/GenBank/DDBJ databases">
        <title>Pseudomonas spp from wheat grain.</title>
        <authorList>
            <person name="Cho G.-S."/>
            <person name="Franz C.M.A.P."/>
        </authorList>
    </citation>
    <scope>NUCLEOTIDE SEQUENCE [LARGE SCALE GENOMIC DNA]</scope>
    <source>
        <strain evidence="2 3">133NRW</strain>
    </source>
</reference>
<proteinExistence type="predicted"/>
<feature type="region of interest" description="Disordered" evidence="1">
    <location>
        <begin position="1"/>
        <end position="24"/>
    </location>
</feature>
<dbReference type="Proteomes" id="UP000293369">
    <property type="component" value="Unassembled WGS sequence"/>
</dbReference>
<sequence>SPLVTLGLFQSDPPSGRNPKWPLPKEWICTRSDPTSWSAQRPPSGASPLPHFERCTQVNCGRGLAPDGGLKSAAKTPDAFLPTSQNARLALRHSALQSCQTHNPLPPS</sequence>
<accession>A0A4Q7CX87</accession>
<protein>
    <submittedName>
        <fullName evidence="2">Uncharacterized protein</fullName>
    </submittedName>
</protein>
<evidence type="ECO:0000313" key="3">
    <source>
        <dbReference type="Proteomes" id="UP000293369"/>
    </source>
</evidence>
<comment type="caution">
    <text evidence="2">The sequence shown here is derived from an EMBL/GenBank/DDBJ whole genome shotgun (WGS) entry which is preliminary data.</text>
</comment>
<evidence type="ECO:0000313" key="2">
    <source>
        <dbReference type="EMBL" id="RZI31014.1"/>
    </source>
</evidence>
<gene>
    <name evidence="2" type="ORF">EUX57_14960</name>
</gene>